<evidence type="ECO:0000256" key="3">
    <source>
        <dbReference type="ARBA" id="ARBA00022452"/>
    </source>
</evidence>
<organism evidence="10 11">
    <name type="scientific">Halopseudomonas oceani</name>
    <dbReference type="NCBI Taxonomy" id="1708783"/>
    <lineage>
        <taxon>Bacteria</taxon>
        <taxon>Pseudomonadati</taxon>
        <taxon>Pseudomonadota</taxon>
        <taxon>Gammaproteobacteria</taxon>
        <taxon>Pseudomonadales</taxon>
        <taxon>Pseudomonadaceae</taxon>
        <taxon>Halopseudomonas</taxon>
    </lineage>
</organism>
<dbReference type="PANTHER" id="PTHR30203">
    <property type="entry name" value="OUTER MEMBRANE CATION EFFLUX PROTEIN"/>
    <property type="match status" value="1"/>
</dbReference>
<evidence type="ECO:0000256" key="9">
    <source>
        <dbReference type="SAM" id="MobiDB-lite"/>
    </source>
</evidence>
<accession>A0A2P4ESC0</accession>
<sequence length="473" mass="51521">MKRCVLSLAVLTALSGCSLIPEYERPASPVPANWTEGADQRLEQTQLIGWRSFFRDPELQRLIGVALENNRDLRVAALNVQATRALYDIQGAEVYPQVDANGNGTRTRTPGDLSNGGEHRISSQYSATLGVSWELDLFGRIRSLREQALQDFLASDEARRGVQISLVANVASTYLTLQADQALLNVTADTLKAFEESYALTKRSNEVGVASSLQLAQARTAVESARVALSRYERQVAQDRNALTVLVGQPWSATADNPLLLDEQVLAELPVGLSSEVLYRRPDVLQAEHQLLSVNASIGAAKAAFFPSISLTGAAGTASSQLSDLFGSGSEYWTFSPSISVPIFRAGALKASLDYAEISRNQQVAQYEGVIQSAFREVADGLDARKTYVEQLTAQRALLEASEEYYRLADRRYNIGVDSYLTLLDAQRQLFEARQSVISDRLGQLLSEISLYKALGGGDFAEPGTEQAVSAEG</sequence>
<dbReference type="InterPro" id="IPR003423">
    <property type="entry name" value="OMP_efflux"/>
</dbReference>
<name>A0A2P4ESC0_9GAMM</name>
<dbReference type="GO" id="GO:0009279">
    <property type="term" value="C:cell outer membrane"/>
    <property type="evidence" value="ECO:0007669"/>
    <property type="project" value="UniProtKB-SubCell"/>
</dbReference>
<dbReference type="InterPro" id="IPR010131">
    <property type="entry name" value="MdtP/NodT-like"/>
</dbReference>
<dbReference type="PANTHER" id="PTHR30203:SF32">
    <property type="entry name" value="CATION EFFLUX SYSTEM PROTEIN CUSC"/>
    <property type="match status" value="1"/>
</dbReference>
<evidence type="ECO:0000313" key="10">
    <source>
        <dbReference type="EMBL" id="POB01891.1"/>
    </source>
</evidence>
<evidence type="ECO:0000256" key="6">
    <source>
        <dbReference type="ARBA" id="ARBA00023237"/>
    </source>
</evidence>
<reference evidence="10 11" key="1">
    <citation type="submission" date="2018-01" db="EMBL/GenBank/DDBJ databases">
        <title>Draft genome of the type strain Pseudomonas oceani DSM 100277 isolated from the deep water in Okinawa trough, northwestern Pacific Ocean.</title>
        <authorList>
            <person name="Gomila M."/>
            <person name="Mulet M."/>
            <person name="Garcia-Valdes E."/>
            <person name="Lalucat J."/>
        </authorList>
    </citation>
    <scope>NUCLEOTIDE SEQUENCE [LARGE SCALE GENOMIC DNA]</scope>
    <source>
        <strain evidence="10 11">DSM 100277</strain>
    </source>
</reference>
<evidence type="ECO:0000256" key="7">
    <source>
        <dbReference type="ARBA" id="ARBA00023288"/>
    </source>
</evidence>
<dbReference type="OrthoDB" id="9770517at2"/>
<dbReference type="Pfam" id="PF02321">
    <property type="entry name" value="OEP"/>
    <property type="match status" value="2"/>
</dbReference>
<evidence type="ECO:0000256" key="1">
    <source>
        <dbReference type="ARBA" id="ARBA00004459"/>
    </source>
</evidence>
<evidence type="ECO:0000256" key="8">
    <source>
        <dbReference type="RuleBase" id="RU362097"/>
    </source>
</evidence>
<keyword evidence="5 8" id="KW-0564">Palmitate</keyword>
<keyword evidence="3 8" id="KW-1134">Transmembrane beta strand</keyword>
<keyword evidence="7 8" id="KW-0449">Lipoprotein</keyword>
<dbReference type="Gene3D" id="1.20.1600.10">
    <property type="entry name" value="Outer membrane efflux proteins (OEP)"/>
    <property type="match status" value="1"/>
</dbReference>
<dbReference type="EMBL" id="PPSK01000017">
    <property type="protein sequence ID" value="POB01891.1"/>
    <property type="molecule type" value="Genomic_DNA"/>
</dbReference>
<evidence type="ECO:0000313" key="11">
    <source>
        <dbReference type="Proteomes" id="UP000243451"/>
    </source>
</evidence>
<dbReference type="NCBIfam" id="TIGR01845">
    <property type="entry name" value="outer_NodT"/>
    <property type="match status" value="1"/>
</dbReference>
<dbReference type="Proteomes" id="UP000243451">
    <property type="component" value="Unassembled WGS sequence"/>
</dbReference>
<evidence type="ECO:0000256" key="2">
    <source>
        <dbReference type="ARBA" id="ARBA00007613"/>
    </source>
</evidence>
<keyword evidence="4 8" id="KW-0812">Transmembrane</keyword>
<keyword evidence="6" id="KW-0998">Cell outer membrane</keyword>
<dbReference type="GO" id="GO:0015562">
    <property type="term" value="F:efflux transmembrane transporter activity"/>
    <property type="evidence" value="ECO:0007669"/>
    <property type="project" value="InterPro"/>
</dbReference>
<dbReference type="AlphaFoldDB" id="A0A2P4ESC0"/>
<comment type="subcellular location">
    <subcellularLocation>
        <location evidence="1 8">Cell outer membrane</location>
        <topology evidence="1 8">Lipid-anchor</topology>
    </subcellularLocation>
</comment>
<dbReference type="Gene3D" id="2.20.200.10">
    <property type="entry name" value="Outer membrane efflux proteins (OEP)"/>
    <property type="match status" value="1"/>
</dbReference>
<dbReference type="PROSITE" id="PS51257">
    <property type="entry name" value="PROKAR_LIPOPROTEIN"/>
    <property type="match status" value="1"/>
</dbReference>
<protein>
    <submittedName>
        <fullName evidence="10">Multidrug transporter</fullName>
    </submittedName>
</protein>
<keyword evidence="8" id="KW-0472">Membrane</keyword>
<comment type="caution">
    <text evidence="10">The sequence shown here is derived from an EMBL/GenBank/DDBJ whole genome shotgun (WGS) entry which is preliminary data.</text>
</comment>
<evidence type="ECO:0000256" key="4">
    <source>
        <dbReference type="ARBA" id="ARBA00022692"/>
    </source>
</evidence>
<dbReference type="SUPFAM" id="SSF56954">
    <property type="entry name" value="Outer membrane efflux proteins (OEP)"/>
    <property type="match status" value="1"/>
</dbReference>
<dbReference type="RefSeq" id="WP_104739350.1">
    <property type="nucleotide sequence ID" value="NZ_BMHR01000015.1"/>
</dbReference>
<gene>
    <name evidence="10" type="ORF">C1949_15370</name>
</gene>
<proteinExistence type="inferred from homology"/>
<evidence type="ECO:0000256" key="5">
    <source>
        <dbReference type="ARBA" id="ARBA00023139"/>
    </source>
</evidence>
<comment type="similarity">
    <text evidence="2 8">Belongs to the outer membrane factor (OMF) (TC 1.B.17) family.</text>
</comment>
<feature type="region of interest" description="Disordered" evidence="9">
    <location>
        <begin position="98"/>
        <end position="118"/>
    </location>
</feature>
<keyword evidence="11" id="KW-1185">Reference proteome</keyword>